<feature type="chain" id="PRO_5042946396" evidence="1">
    <location>
        <begin position="28"/>
        <end position="59"/>
    </location>
</feature>
<dbReference type="Proteomes" id="UP001381693">
    <property type="component" value="Unassembled WGS sequence"/>
</dbReference>
<proteinExistence type="predicted"/>
<keyword evidence="1" id="KW-0732">Signal</keyword>
<protein>
    <submittedName>
        <fullName evidence="2">Uncharacterized protein</fullName>
    </submittedName>
</protein>
<sequence length="59" mass="6463">MKLLPVSPRSSGWLLHLLSISLSPLFGCPLLQGRFPSTGKDGLLPILQLAAEIHEYRPP</sequence>
<name>A0AAN8WPT1_HALRR</name>
<comment type="caution">
    <text evidence="2">The sequence shown here is derived from an EMBL/GenBank/DDBJ whole genome shotgun (WGS) entry which is preliminary data.</text>
</comment>
<dbReference type="EMBL" id="JAXCGZ010019544">
    <property type="protein sequence ID" value="KAK7066003.1"/>
    <property type="molecule type" value="Genomic_DNA"/>
</dbReference>
<evidence type="ECO:0000313" key="3">
    <source>
        <dbReference type="Proteomes" id="UP001381693"/>
    </source>
</evidence>
<accession>A0AAN8WPT1</accession>
<evidence type="ECO:0000313" key="2">
    <source>
        <dbReference type="EMBL" id="KAK7066003.1"/>
    </source>
</evidence>
<gene>
    <name evidence="2" type="ORF">SK128_028356</name>
</gene>
<evidence type="ECO:0000256" key="1">
    <source>
        <dbReference type="SAM" id="SignalP"/>
    </source>
</evidence>
<reference evidence="2 3" key="1">
    <citation type="submission" date="2023-11" db="EMBL/GenBank/DDBJ databases">
        <title>Halocaridina rubra genome assembly.</title>
        <authorList>
            <person name="Smith C."/>
        </authorList>
    </citation>
    <scope>NUCLEOTIDE SEQUENCE [LARGE SCALE GENOMIC DNA]</scope>
    <source>
        <strain evidence="2">EP-1</strain>
        <tissue evidence="2">Whole</tissue>
    </source>
</reference>
<organism evidence="2 3">
    <name type="scientific">Halocaridina rubra</name>
    <name type="common">Hawaiian red shrimp</name>
    <dbReference type="NCBI Taxonomy" id="373956"/>
    <lineage>
        <taxon>Eukaryota</taxon>
        <taxon>Metazoa</taxon>
        <taxon>Ecdysozoa</taxon>
        <taxon>Arthropoda</taxon>
        <taxon>Crustacea</taxon>
        <taxon>Multicrustacea</taxon>
        <taxon>Malacostraca</taxon>
        <taxon>Eumalacostraca</taxon>
        <taxon>Eucarida</taxon>
        <taxon>Decapoda</taxon>
        <taxon>Pleocyemata</taxon>
        <taxon>Caridea</taxon>
        <taxon>Atyoidea</taxon>
        <taxon>Atyidae</taxon>
        <taxon>Halocaridina</taxon>
    </lineage>
</organism>
<keyword evidence="3" id="KW-1185">Reference proteome</keyword>
<feature type="signal peptide" evidence="1">
    <location>
        <begin position="1"/>
        <end position="27"/>
    </location>
</feature>
<dbReference type="AlphaFoldDB" id="A0AAN8WPT1"/>